<dbReference type="Pfam" id="PF03371">
    <property type="entry name" value="PRP38"/>
    <property type="match status" value="1"/>
</dbReference>
<keyword evidence="5 7" id="KW-0508">mRNA splicing</keyword>
<sequence>MSQRHHQQNSHLWLLNPTHSIKTLNLTPLIHSKVLSSESFKALKDVKEWKDFVKYLKRALKGEQQQQQQNRGGAAPVSFKFLEMGKNRQHAGAQMTLFEWMMKMHMIWRDDMKKYVGMDGDATGAGSHPKIQSLDDYVRYIRFNHQLASNSSIVWIEIALYCLWIRHMIDPQWQMDMYRSLLDSQPRKLLSIPIFARFDDVGEVEKITMPILVDKLISHQRMFGAVLPRLPRRFQEDMRHQWRAEMHDRGVSLKRKQQDSGSKRKRDDKDDSTDKDKVKVEKVKITSEGLSRFSKKPQQKKDGFLDLSRYVSSQYSEGSLSNGTSSTLNYHKKDTIQIGRPKKKRRIGL</sequence>
<comment type="subcellular location">
    <subcellularLocation>
        <location evidence="1 7">Nucleus</location>
    </subcellularLocation>
</comment>
<feature type="compositionally biased region" description="Polar residues" evidence="8">
    <location>
        <begin position="315"/>
        <end position="329"/>
    </location>
</feature>
<dbReference type="GO" id="GO:0005681">
    <property type="term" value="C:spliceosomal complex"/>
    <property type="evidence" value="ECO:0007669"/>
    <property type="project" value="UniProtKB-KW"/>
</dbReference>
<evidence type="ECO:0000256" key="6">
    <source>
        <dbReference type="ARBA" id="ARBA00023242"/>
    </source>
</evidence>
<evidence type="ECO:0000256" key="2">
    <source>
        <dbReference type="ARBA" id="ARBA00006164"/>
    </source>
</evidence>
<dbReference type="EMBL" id="HBGD01000995">
    <property type="protein sequence ID" value="CAD9077562.1"/>
    <property type="molecule type" value="Transcribed_RNA"/>
</dbReference>
<evidence type="ECO:0000313" key="9">
    <source>
        <dbReference type="EMBL" id="CAD9077562.1"/>
    </source>
</evidence>
<keyword evidence="3 7" id="KW-0507">mRNA processing</keyword>
<feature type="region of interest" description="Disordered" evidence="8">
    <location>
        <begin position="315"/>
        <end position="349"/>
    </location>
</feature>
<organism evidence="9">
    <name type="scientific">Percolomonas cosmopolitus</name>
    <dbReference type="NCBI Taxonomy" id="63605"/>
    <lineage>
        <taxon>Eukaryota</taxon>
        <taxon>Discoba</taxon>
        <taxon>Heterolobosea</taxon>
        <taxon>Tetramitia</taxon>
        <taxon>Eutetramitia</taxon>
        <taxon>Percolomonadidae</taxon>
        <taxon>Percolomonas</taxon>
    </lineage>
</organism>
<reference evidence="9" key="1">
    <citation type="submission" date="2021-01" db="EMBL/GenBank/DDBJ databases">
        <authorList>
            <person name="Corre E."/>
            <person name="Pelletier E."/>
            <person name="Niang G."/>
            <person name="Scheremetjew M."/>
            <person name="Finn R."/>
            <person name="Kale V."/>
            <person name="Holt S."/>
            <person name="Cochrane G."/>
            <person name="Meng A."/>
            <person name="Brown T."/>
            <person name="Cohen L."/>
        </authorList>
    </citation>
    <scope>NUCLEOTIDE SEQUENCE</scope>
    <source>
        <strain evidence="9">WS</strain>
    </source>
</reference>
<gene>
    <name evidence="9" type="ORF">PCOS0759_LOCUS794</name>
</gene>
<keyword evidence="4 7" id="KW-0747">Spliceosome</keyword>
<protein>
    <recommendedName>
        <fullName evidence="7">Pre-mRNA-splicing factor 38</fullName>
    </recommendedName>
</protein>
<evidence type="ECO:0000256" key="1">
    <source>
        <dbReference type="ARBA" id="ARBA00004123"/>
    </source>
</evidence>
<evidence type="ECO:0000256" key="5">
    <source>
        <dbReference type="ARBA" id="ARBA00023187"/>
    </source>
</evidence>
<evidence type="ECO:0000256" key="8">
    <source>
        <dbReference type="SAM" id="MobiDB-lite"/>
    </source>
</evidence>
<dbReference type="GO" id="GO:0000398">
    <property type="term" value="P:mRNA splicing, via spliceosome"/>
    <property type="evidence" value="ECO:0007669"/>
    <property type="project" value="UniProtKB-UniRule"/>
</dbReference>
<evidence type="ECO:0000256" key="4">
    <source>
        <dbReference type="ARBA" id="ARBA00022728"/>
    </source>
</evidence>
<evidence type="ECO:0000256" key="7">
    <source>
        <dbReference type="RuleBase" id="RU367025"/>
    </source>
</evidence>
<name>A0A7S1PFD5_9EUKA</name>
<feature type="compositionally biased region" description="Basic residues" evidence="8">
    <location>
        <begin position="340"/>
        <end position="349"/>
    </location>
</feature>
<feature type="region of interest" description="Disordered" evidence="8">
    <location>
        <begin position="245"/>
        <end position="278"/>
    </location>
</feature>
<dbReference type="AlphaFoldDB" id="A0A7S1PFD5"/>
<accession>A0A7S1PFD5</accession>
<comment type="similarity">
    <text evidence="2 7">Belongs to the PRP38 family.</text>
</comment>
<comment type="function">
    <text evidence="7">Required for pre-mRNA splicing.</text>
</comment>
<evidence type="ECO:0000256" key="3">
    <source>
        <dbReference type="ARBA" id="ARBA00022664"/>
    </source>
</evidence>
<dbReference type="InterPro" id="IPR005037">
    <property type="entry name" value="PRP38"/>
</dbReference>
<proteinExistence type="inferred from homology"/>
<keyword evidence="6 7" id="KW-0539">Nucleus</keyword>